<reference evidence="2" key="1">
    <citation type="submission" date="2018-02" db="EMBL/GenBank/DDBJ databases">
        <title>Rhizophora mucronata_Transcriptome.</title>
        <authorList>
            <person name="Meera S.P."/>
            <person name="Sreeshan A."/>
            <person name="Augustine A."/>
        </authorList>
    </citation>
    <scope>NUCLEOTIDE SEQUENCE</scope>
    <source>
        <tissue evidence="2">Leaf</tissue>
    </source>
</reference>
<protein>
    <submittedName>
        <fullName evidence="2">Uncharacterized protein</fullName>
    </submittedName>
</protein>
<evidence type="ECO:0000313" key="2">
    <source>
        <dbReference type="EMBL" id="MBX42074.1"/>
    </source>
</evidence>
<evidence type="ECO:0000256" key="1">
    <source>
        <dbReference type="SAM" id="SignalP"/>
    </source>
</evidence>
<dbReference type="AlphaFoldDB" id="A0A2P2NI02"/>
<feature type="chain" id="PRO_5015147558" evidence="1">
    <location>
        <begin position="20"/>
        <end position="45"/>
    </location>
</feature>
<accession>A0A2P2NI02</accession>
<keyword evidence="1" id="KW-0732">Signal</keyword>
<feature type="signal peptide" evidence="1">
    <location>
        <begin position="1"/>
        <end position="19"/>
    </location>
</feature>
<organism evidence="2">
    <name type="scientific">Rhizophora mucronata</name>
    <name type="common">Asiatic mangrove</name>
    <dbReference type="NCBI Taxonomy" id="61149"/>
    <lineage>
        <taxon>Eukaryota</taxon>
        <taxon>Viridiplantae</taxon>
        <taxon>Streptophyta</taxon>
        <taxon>Embryophyta</taxon>
        <taxon>Tracheophyta</taxon>
        <taxon>Spermatophyta</taxon>
        <taxon>Magnoliopsida</taxon>
        <taxon>eudicotyledons</taxon>
        <taxon>Gunneridae</taxon>
        <taxon>Pentapetalae</taxon>
        <taxon>rosids</taxon>
        <taxon>fabids</taxon>
        <taxon>Malpighiales</taxon>
        <taxon>Rhizophoraceae</taxon>
        <taxon>Rhizophora</taxon>
    </lineage>
</organism>
<name>A0A2P2NI02_RHIMU</name>
<proteinExistence type="predicted"/>
<dbReference type="EMBL" id="GGEC01061590">
    <property type="protein sequence ID" value="MBX42074.1"/>
    <property type="molecule type" value="Transcribed_RNA"/>
</dbReference>
<sequence>MLSCQVADIILFNLCSALAWCSQNHYQFVFLLQHALPPSMNIASA</sequence>